<gene>
    <name evidence="1" type="ORF">vBAbaSD0_12</name>
</gene>
<sequence length="120" mass="13681">MSDKRELYLNAKFIEVAKDDPTNPCEYGYCFDIETNRAITAESAVHADYYHLFISSPVMFQTLEMIAVRLSKLSEELLLKGIDASDEIDYLINSTIQAQNIALNGLIEEAARNMKEQRLK</sequence>
<evidence type="ECO:0000313" key="1">
    <source>
        <dbReference type="EMBL" id="QBG78706.1"/>
    </source>
</evidence>
<name>A0A481S2M9_9CAUD</name>
<organism evidence="1 2">
    <name type="scientific">Acinetobacter phage vB_AbaS_D0</name>
    <dbReference type="NCBI Taxonomy" id="2510492"/>
    <lineage>
        <taxon>Viruses</taxon>
        <taxon>Duplodnaviria</taxon>
        <taxon>Heunggongvirae</taxon>
        <taxon>Uroviricota</taxon>
        <taxon>Caudoviricetes</taxon>
        <taxon>Lokivirus</taxon>
        <taxon>Lokivirus IMEAB3</taxon>
    </lineage>
</organism>
<dbReference type="EMBL" id="MK411820">
    <property type="protein sequence ID" value="QBG78706.1"/>
    <property type="molecule type" value="Genomic_DNA"/>
</dbReference>
<dbReference type="Proteomes" id="UP000291908">
    <property type="component" value="Genome"/>
</dbReference>
<reference evidence="1 2" key="1">
    <citation type="submission" date="2019-01" db="EMBL/GenBank/DDBJ databases">
        <authorList>
            <person name="Yuan Y."/>
            <person name="Xu Y."/>
        </authorList>
    </citation>
    <scope>NUCLEOTIDE SEQUENCE [LARGE SCALE GENOMIC DNA]</scope>
</reference>
<protein>
    <submittedName>
        <fullName evidence="1">Uncharacterized protein</fullName>
    </submittedName>
</protein>
<proteinExistence type="predicted"/>
<accession>A0A481S2M9</accession>
<evidence type="ECO:0000313" key="2">
    <source>
        <dbReference type="Proteomes" id="UP000291908"/>
    </source>
</evidence>